<dbReference type="EC" id="3.5.2.3" evidence="2"/>
<dbReference type="AlphaFoldDB" id="Q01XP4"/>
<dbReference type="GO" id="GO:0004151">
    <property type="term" value="F:dihydroorotase activity"/>
    <property type="evidence" value="ECO:0007669"/>
    <property type="project" value="UniProtKB-EC"/>
</dbReference>
<dbReference type="PANTHER" id="PTHR11647:SF1">
    <property type="entry name" value="COLLAPSIN RESPONSE MEDIATOR PROTEIN"/>
    <property type="match status" value="1"/>
</dbReference>
<dbReference type="Gene3D" id="3.20.20.140">
    <property type="entry name" value="Metal-dependent hydrolases"/>
    <property type="match status" value="1"/>
</dbReference>
<evidence type="ECO:0000313" key="2">
    <source>
        <dbReference type="EMBL" id="ABJ85571.1"/>
    </source>
</evidence>
<dbReference type="PANTHER" id="PTHR11647">
    <property type="entry name" value="HYDRANTOINASE/DIHYDROPYRIMIDINASE FAMILY MEMBER"/>
    <property type="match status" value="1"/>
</dbReference>
<dbReference type="InterPro" id="IPR023100">
    <property type="entry name" value="D-aminoacylase_insert_dom_sf"/>
</dbReference>
<dbReference type="GO" id="GO:0016811">
    <property type="term" value="F:hydrolase activity, acting on carbon-nitrogen (but not peptide) bonds, in linear amides"/>
    <property type="evidence" value="ECO:0007669"/>
    <property type="project" value="InterPro"/>
</dbReference>
<dbReference type="SUPFAM" id="SSF51338">
    <property type="entry name" value="Composite domain of metallo-dependent hydrolases"/>
    <property type="match status" value="1"/>
</dbReference>
<dbReference type="InterPro" id="IPR011059">
    <property type="entry name" value="Metal-dep_hydrolase_composite"/>
</dbReference>
<dbReference type="Pfam" id="PF07969">
    <property type="entry name" value="Amidohydro_3"/>
    <property type="match status" value="2"/>
</dbReference>
<reference evidence="2" key="1">
    <citation type="submission" date="2006-10" db="EMBL/GenBank/DDBJ databases">
        <title>Complete sequence of Solibacter usitatus Ellin6076.</title>
        <authorList>
            <consortium name="US DOE Joint Genome Institute"/>
            <person name="Copeland A."/>
            <person name="Lucas S."/>
            <person name="Lapidus A."/>
            <person name="Barry K."/>
            <person name="Detter J.C."/>
            <person name="Glavina del Rio T."/>
            <person name="Hammon N."/>
            <person name="Israni S."/>
            <person name="Dalin E."/>
            <person name="Tice H."/>
            <person name="Pitluck S."/>
            <person name="Thompson L.S."/>
            <person name="Brettin T."/>
            <person name="Bruce D."/>
            <person name="Han C."/>
            <person name="Tapia R."/>
            <person name="Gilna P."/>
            <person name="Schmutz J."/>
            <person name="Larimer F."/>
            <person name="Land M."/>
            <person name="Hauser L."/>
            <person name="Kyrpides N."/>
            <person name="Mikhailova N."/>
            <person name="Janssen P.H."/>
            <person name="Kuske C.R."/>
            <person name="Richardson P."/>
        </authorList>
    </citation>
    <scope>NUCLEOTIDE SEQUENCE</scope>
    <source>
        <strain evidence="2">Ellin6076</strain>
    </source>
</reference>
<evidence type="ECO:0000259" key="1">
    <source>
        <dbReference type="Pfam" id="PF07969"/>
    </source>
</evidence>
<dbReference type="InParanoid" id="Q01XP4"/>
<feature type="domain" description="Amidohydrolase 3" evidence="1">
    <location>
        <begin position="184"/>
        <end position="448"/>
    </location>
</feature>
<dbReference type="eggNOG" id="COG3653">
    <property type="taxonomic scope" value="Bacteria"/>
</dbReference>
<dbReference type="InterPro" id="IPR032466">
    <property type="entry name" value="Metal_Hydrolase"/>
</dbReference>
<feature type="domain" description="Amidohydrolase 3" evidence="1">
    <location>
        <begin position="61"/>
        <end position="116"/>
    </location>
</feature>
<gene>
    <name evidence="2" type="ordered locus">Acid_4612</name>
</gene>
<dbReference type="NCBIfam" id="NF006560">
    <property type="entry name" value="PRK09061.1"/>
    <property type="match status" value="1"/>
</dbReference>
<name>Q01XP4_SOLUE</name>
<dbReference type="KEGG" id="sus:Acid_4612"/>
<keyword evidence="2" id="KW-0378">Hydrolase</keyword>
<sequence length="465" mass="49594" precursor="true">MIRAALLVLMALPMYGQTYDLVIANGRVLDPASNLDAVRHIGIRGGKIAAVSTTPLGGRATIDATGLVVAPGFIDLHSHGQTPENYRFKARDGVTTALELEVGANPVAAWYAEREGRALINFGATSGELPARIAVMHDTGKLLPRDKAVERAATAEEFTNVLTRVGRGIDEGALGIGMGIAYLPHETRAEVLELFRLAAQRKVPVYIHMRNGGPLEPGVIDALQEVIADAAASGASVHVVHITSMGLREAPLCLAMIQGARARGLDITTEAYPYTAGMTDLGSAIFDEGWQQRQGGIGFGDLQWAATGERLTAESFAKYRQQGGFVAIHSIPENIVQLAMANPLVMIASDGILEEGKGHPRAAGTYARVLGRYVRELKSLTLMEAVRKMTQMPADRLGMPAKGRIANGVDADLTIFDAAHVTDRATFESPARYSEGIPYVIVGGTVVVNRGELVPNVTPGHAVRR</sequence>
<dbReference type="Gene3D" id="3.30.1490.130">
    <property type="entry name" value="D-aminoacylase. Domain 3"/>
    <property type="match status" value="1"/>
</dbReference>
<dbReference type="Gene3D" id="2.30.40.10">
    <property type="entry name" value="Urease, subunit C, domain 1"/>
    <property type="match status" value="1"/>
</dbReference>
<dbReference type="InterPro" id="IPR013108">
    <property type="entry name" value="Amidohydro_3"/>
</dbReference>
<proteinExistence type="predicted"/>
<dbReference type="STRING" id="234267.Acid_4612"/>
<accession>Q01XP4</accession>
<dbReference type="InterPro" id="IPR050378">
    <property type="entry name" value="Metallo-dep_Hydrolases_sf"/>
</dbReference>
<dbReference type="SUPFAM" id="SSF51556">
    <property type="entry name" value="Metallo-dependent hydrolases"/>
    <property type="match status" value="1"/>
</dbReference>
<organism evidence="2">
    <name type="scientific">Solibacter usitatus (strain Ellin6076)</name>
    <dbReference type="NCBI Taxonomy" id="234267"/>
    <lineage>
        <taxon>Bacteria</taxon>
        <taxon>Pseudomonadati</taxon>
        <taxon>Acidobacteriota</taxon>
        <taxon>Terriglobia</taxon>
        <taxon>Bryobacterales</taxon>
        <taxon>Solibacteraceae</taxon>
        <taxon>Candidatus Solibacter</taxon>
    </lineage>
</organism>
<protein>
    <submittedName>
        <fullName evidence="2">Dihydroorotase</fullName>
        <ecNumber evidence="2">3.5.2.3</ecNumber>
    </submittedName>
</protein>
<dbReference type="HOGENOM" id="CLU_016107_3_0_0"/>
<dbReference type="EMBL" id="CP000473">
    <property type="protein sequence ID" value="ABJ85571.1"/>
    <property type="molecule type" value="Genomic_DNA"/>
</dbReference>